<protein>
    <recommendedName>
        <fullName evidence="2">NAD(P)H-quinone oxidoreductase subunit 2 N-terminal domain-containing protein</fullName>
    </recommendedName>
</protein>
<keyword evidence="1" id="KW-0812">Transmembrane</keyword>
<gene>
    <name evidence="3" type="ORF">TRITD_6Bv1G161340</name>
</gene>
<dbReference type="InterPro" id="IPR045693">
    <property type="entry name" value="Ndh2_N"/>
</dbReference>
<dbReference type="PANTHER" id="PTHR45564:SF1">
    <property type="entry name" value="NAD(P)H-QUINONE OXIDOREDUCTASE SUBUNIT 2"/>
    <property type="match status" value="1"/>
</dbReference>
<feature type="domain" description="NAD(P)H-quinone oxidoreductase subunit 2 N-terminal" evidence="2">
    <location>
        <begin position="1"/>
        <end position="69"/>
    </location>
</feature>
<dbReference type="EMBL" id="LT934122">
    <property type="protein sequence ID" value="VAI59977.1"/>
    <property type="molecule type" value="Genomic_DNA"/>
</dbReference>
<dbReference type="PANTHER" id="PTHR45564">
    <property type="entry name" value="NAD(P)H-QUINONE OXIDOREDUCTASE SUBUNIT 2 B, CHLOROPLASTIC"/>
    <property type="match status" value="1"/>
</dbReference>
<dbReference type="OMA" id="WFYCISS"/>
<dbReference type="Gramene" id="TRITD6Bv1G161340.1">
    <property type="protein sequence ID" value="TRITD6Bv1G161340.1"/>
    <property type="gene ID" value="TRITD6Bv1G161340"/>
</dbReference>
<dbReference type="AlphaFoldDB" id="A0A9R0YT03"/>
<proteinExistence type="predicted"/>
<evidence type="ECO:0000259" key="2">
    <source>
        <dbReference type="Pfam" id="PF19530"/>
    </source>
</evidence>
<evidence type="ECO:0000313" key="3">
    <source>
        <dbReference type="EMBL" id="VAI59977.1"/>
    </source>
</evidence>
<dbReference type="Proteomes" id="UP000324705">
    <property type="component" value="Chromosome 6B"/>
</dbReference>
<name>A0A9R0YT03_TRITD</name>
<keyword evidence="1" id="KW-0472">Membrane</keyword>
<accession>A0A9R0YT03</accession>
<evidence type="ECO:0000256" key="1">
    <source>
        <dbReference type="SAM" id="Phobius"/>
    </source>
</evidence>
<evidence type="ECO:0000313" key="4">
    <source>
        <dbReference type="Proteomes" id="UP000324705"/>
    </source>
</evidence>
<organism evidence="3 4">
    <name type="scientific">Triticum turgidum subsp. durum</name>
    <name type="common">Durum wheat</name>
    <name type="synonym">Triticum durum</name>
    <dbReference type="NCBI Taxonomy" id="4567"/>
    <lineage>
        <taxon>Eukaryota</taxon>
        <taxon>Viridiplantae</taxon>
        <taxon>Streptophyta</taxon>
        <taxon>Embryophyta</taxon>
        <taxon>Tracheophyta</taxon>
        <taxon>Spermatophyta</taxon>
        <taxon>Magnoliopsida</taxon>
        <taxon>Liliopsida</taxon>
        <taxon>Poales</taxon>
        <taxon>Poaceae</taxon>
        <taxon>BOP clade</taxon>
        <taxon>Pooideae</taxon>
        <taxon>Triticodae</taxon>
        <taxon>Triticeae</taxon>
        <taxon>Triticinae</taxon>
        <taxon>Triticum</taxon>
    </lineage>
</organism>
<keyword evidence="4" id="KW-1185">Reference proteome</keyword>
<feature type="transmembrane region" description="Helical" evidence="1">
    <location>
        <begin position="12"/>
        <end position="33"/>
    </location>
</feature>
<reference evidence="3 4" key="1">
    <citation type="submission" date="2017-09" db="EMBL/GenBank/DDBJ databases">
        <authorList>
            <consortium name="International Durum Wheat Genome Sequencing Consortium (IDWGSC)"/>
            <person name="Milanesi L."/>
        </authorList>
    </citation>
    <scope>NUCLEOTIDE SEQUENCE [LARGE SCALE GENOMIC DNA]</scope>
    <source>
        <strain evidence="4">cv. Svevo</strain>
    </source>
</reference>
<sequence>MIDSTFDQKDRPWFYCISSTSLVISITALLFRWREQPVISFSENFQTNNFNEIFKFLISLCSTLCIPISYSY</sequence>
<dbReference type="Pfam" id="PF19530">
    <property type="entry name" value="Ndh2_N"/>
    <property type="match status" value="1"/>
</dbReference>
<keyword evidence="1" id="KW-1133">Transmembrane helix</keyword>